<comment type="caution">
    <text evidence="1">The sequence shown here is derived from an EMBL/GenBank/DDBJ whole genome shotgun (WGS) entry which is preliminary data.</text>
</comment>
<reference evidence="1" key="1">
    <citation type="journal article" date="2014" name="Front. Microbiol.">
        <title>High frequency of phylogenetically diverse reductive dehalogenase-homologous genes in deep subseafloor sedimentary metagenomes.</title>
        <authorList>
            <person name="Kawai M."/>
            <person name="Futagami T."/>
            <person name="Toyoda A."/>
            <person name="Takaki Y."/>
            <person name="Nishi S."/>
            <person name="Hori S."/>
            <person name="Arai W."/>
            <person name="Tsubouchi T."/>
            <person name="Morono Y."/>
            <person name="Uchiyama I."/>
            <person name="Ito T."/>
            <person name="Fujiyama A."/>
            <person name="Inagaki F."/>
            <person name="Takami H."/>
        </authorList>
    </citation>
    <scope>NUCLEOTIDE SEQUENCE</scope>
    <source>
        <strain evidence="1">Expedition CK06-06</strain>
    </source>
</reference>
<sequence>MTEAEYDLRRFIDEVETLLKNGTYGLSALKTLMGTLTEPADIDASLLARVLATWQVATKVGAYVVADKNNPSTDEQALLAALRKQFYIDLVDDDDVADAKMDFTAYSTIVVGSSSDVAKLAALTDLAVPIVFTKGEHAATIGKMATVGAGNYGTSTGTQWDVTNNSHPTMLIEAIGVHTLYAESGDLTWLLSTALAAGVGTFANVKDEATHLSLTILPIDGINSDGVASPEIRYFLGLPEVSKYAEHTWEHVDWIAEWLVHQIALVTMVYSLTKSKIIEEMLGKGKFKKQTPLYDYLVHDTTGAAPYEVISEQEIGSVMERLEWIKNAVRRGTGTILPLNTSLYDILWVDRSLDEQGSFNWDTSAYTTVEQDISALFTTALTGTKRREYQVYLDLSNVEGDANFDECYIRVYVKINGTYQCIDKATKTKANLQAEPGVPIEVPKTAEDAKITLQMKTALAVDKTIDYSWVEEKMEY</sequence>
<gene>
    <name evidence="1" type="ORF">S12H4_04390</name>
</gene>
<dbReference type="AlphaFoldDB" id="X1S0T7"/>
<accession>X1S0T7</accession>
<name>X1S0T7_9ZZZZ</name>
<proteinExistence type="predicted"/>
<evidence type="ECO:0000313" key="1">
    <source>
        <dbReference type="EMBL" id="GAI72806.1"/>
    </source>
</evidence>
<protein>
    <submittedName>
        <fullName evidence="1">Uncharacterized protein</fullName>
    </submittedName>
</protein>
<dbReference type="EMBL" id="BARW01001347">
    <property type="protein sequence ID" value="GAI72806.1"/>
    <property type="molecule type" value="Genomic_DNA"/>
</dbReference>
<organism evidence="1">
    <name type="scientific">marine sediment metagenome</name>
    <dbReference type="NCBI Taxonomy" id="412755"/>
    <lineage>
        <taxon>unclassified sequences</taxon>
        <taxon>metagenomes</taxon>
        <taxon>ecological metagenomes</taxon>
    </lineage>
</organism>